<sequence>SCNFSEGLVYTWPLPNGFNDGDMATIKGSVPIDGSAFSINFMAGSNLGSSDILFHMGSRYTIDQIEFNTRNSGNWTAQETHNEAGAIVAGRYFTIFITLKCDQYTVTTNGRHFATFKKRKSNSHITYLVIDQDVIISSVTFESYLT</sequence>
<dbReference type="OrthoDB" id="6251307at2759"/>
<gene>
    <name evidence="4" type="ORF">AMK59_4512</name>
</gene>
<keyword evidence="1 2" id="KW-0430">Lectin</keyword>
<comment type="caution">
    <text evidence="4">The sequence shown here is derived from an EMBL/GenBank/DDBJ whole genome shotgun (WGS) entry which is preliminary data.</text>
</comment>
<keyword evidence="5" id="KW-1185">Reference proteome</keyword>
<dbReference type="SMART" id="SM00908">
    <property type="entry name" value="Gal-bind_lectin"/>
    <property type="match status" value="1"/>
</dbReference>
<dbReference type="SUPFAM" id="SSF49899">
    <property type="entry name" value="Concanavalin A-like lectins/glucanases"/>
    <property type="match status" value="1"/>
</dbReference>
<dbReference type="AlphaFoldDB" id="A0A0T6B6C8"/>
<dbReference type="EMBL" id="LJIG01009651">
    <property type="protein sequence ID" value="KRT82653.1"/>
    <property type="molecule type" value="Genomic_DNA"/>
</dbReference>
<dbReference type="InterPro" id="IPR013320">
    <property type="entry name" value="ConA-like_dom_sf"/>
</dbReference>
<proteinExistence type="predicted"/>
<dbReference type="InterPro" id="IPR044156">
    <property type="entry name" value="Galectin-like"/>
</dbReference>
<dbReference type="Gene3D" id="2.60.120.200">
    <property type="match status" value="1"/>
</dbReference>
<feature type="domain" description="Galectin" evidence="3">
    <location>
        <begin position="10"/>
        <end position="142"/>
    </location>
</feature>
<dbReference type="SMART" id="SM00276">
    <property type="entry name" value="GLECT"/>
    <property type="match status" value="1"/>
</dbReference>
<protein>
    <recommendedName>
        <fullName evidence="2">Galectin</fullName>
    </recommendedName>
</protein>
<organism evidence="4 5">
    <name type="scientific">Oryctes borbonicus</name>
    <dbReference type="NCBI Taxonomy" id="1629725"/>
    <lineage>
        <taxon>Eukaryota</taxon>
        <taxon>Metazoa</taxon>
        <taxon>Ecdysozoa</taxon>
        <taxon>Arthropoda</taxon>
        <taxon>Hexapoda</taxon>
        <taxon>Insecta</taxon>
        <taxon>Pterygota</taxon>
        <taxon>Neoptera</taxon>
        <taxon>Endopterygota</taxon>
        <taxon>Coleoptera</taxon>
        <taxon>Polyphaga</taxon>
        <taxon>Scarabaeiformia</taxon>
        <taxon>Scarabaeidae</taxon>
        <taxon>Dynastinae</taxon>
        <taxon>Oryctes</taxon>
    </lineage>
</organism>
<name>A0A0T6B6C8_9SCAR</name>
<dbReference type="CDD" id="cd00070">
    <property type="entry name" value="GLECT"/>
    <property type="match status" value="1"/>
</dbReference>
<dbReference type="PANTHER" id="PTHR11346:SF147">
    <property type="entry name" value="GALECTIN"/>
    <property type="match status" value="1"/>
</dbReference>
<dbReference type="PANTHER" id="PTHR11346">
    <property type="entry name" value="GALECTIN"/>
    <property type="match status" value="1"/>
</dbReference>
<dbReference type="Proteomes" id="UP000051574">
    <property type="component" value="Unassembled WGS sequence"/>
</dbReference>
<feature type="non-terminal residue" evidence="4">
    <location>
        <position position="1"/>
    </location>
</feature>
<accession>A0A0T6B6C8</accession>
<reference evidence="4 5" key="1">
    <citation type="submission" date="2015-09" db="EMBL/GenBank/DDBJ databases">
        <title>Draft genome of the scarab beetle Oryctes borbonicus.</title>
        <authorList>
            <person name="Meyer J.M."/>
            <person name="Markov G.V."/>
            <person name="Baskaran P."/>
            <person name="Herrmann M."/>
            <person name="Sommer R.J."/>
            <person name="Roedelsperger C."/>
        </authorList>
    </citation>
    <scope>NUCLEOTIDE SEQUENCE [LARGE SCALE GENOMIC DNA]</scope>
    <source>
        <strain evidence="4">OB123</strain>
        <tissue evidence="4">Whole animal</tissue>
    </source>
</reference>
<evidence type="ECO:0000313" key="5">
    <source>
        <dbReference type="Proteomes" id="UP000051574"/>
    </source>
</evidence>
<dbReference type="GO" id="GO:0030246">
    <property type="term" value="F:carbohydrate binding"/>
    <property type="evidence" value="ECO:0007669"/>
    <property type="project" value="UniProtKB-UniRule"/>
</dbReference>
<dbReference type="Pfam" id="PF00337">
    <property type="entry name" value="Gal-bind_lectin"/>
    <property type="match status" value="1"/>
</dbReference>
<evidence type="ECO:0000256" key="2">
    <source>
        <dbReference type="RuleBase" id="RU102079"/>
    </source>
</evidence>
<dbReference type="PROSITE" id="PS51304">
    <property type="entry name" value="GALECTIN"/>
    <property type="match status" value="1"/>
</dbReference>
<evidence type="ECO:0000259" key="3">
    <source>
        <dbReference type="PROSITE" id="PS51304"/>
    </source>
</evidence>
<dbReference type="InterPro" id="IPR001079">
    <property type="entry name" value="Galectin_CRD"/>
</dbReference>
<evidence type="ECO:0000313" key="4">
    <source>
        <dbReference type="EMBL" id="KRT82653.1"/>
    </source>
</evidence>
<evidence type="ECO:0000256" key="1">
    <source>
        <dbReference type="ARBA" id="ARBA00022734"/>
    </source>
</evidence>